<dbReference type="Gene3D" id="3.40.50.150">
    <property type="entry name" value="Vaccinia Virus protein VP39"/>
    <property type="match status" value="1"/>
</dbReference>
<protein>
    <recommendedName>
        <fullName evidence="4">Methyltransferase domain-containing protein</fullName>
    </recommendedName>
</protein>
<organism evidence="2 3">
    <name type="scientific">Aureliella helgolandensis</name>
    <dbReference type="NCBI Taxonomy" id="2527968"/>
    <lineage>
        <taxon>Bacteria</taxon>
        <taxon>Pseudomonadati</taxon>
        <taxon>Planctomycetota</taxon>
        <taxon>Planctomycetia</taxon>
        <taxon>Pirellulales</taxon>
        <taxon>Pirellulaceae</taxon>
        <taxon>Aureliella</taxon>
    </lineage>
</organism>
<evidence type="ECO:0000256" key="1">
    <source>
        <dbReference type="SAM" id="MobiDB-lite"/>
    </source>
</evidence>
<dbReference type="KEGG" id="ahel:Q31a_33670"/>
<gene>
    <name evidence="2" type="ORF">Q31a_33670</name>
</gene>
<reference evidence="2 3" key="1">
    <citation type="submission" date="2019-02" db="EMBL/GenBank/DDBJ databases">
        <title>Deep-cultivation of Planctomycetes and their phenomic and genomic characterization uncovers novel biology.</title>
        <authorList>
            <person name="Wiegand S."/>
            <person name="Jogler M."/>
            <person name="Boedeker C."/>
            <person name="Pinto D."/>
            <person name="Vollmers J."/>
            <person name="Rivas-Marin E."/>
            <person name="Kohn T."/>
            <person name="Peeters S.H."/>
            <person name="Heuer A."/>
            <person name="Rast P."/>
            <person name="Oberbeckmann S."/>
            <person name="Bunk B."/>
            <person name="Jeske O."/>
            <person name="Meyerdierks A."/>
            <person name="Storesund J.E."/>
            <person name="Kallscheuer N."/>
            <person name="Luecker S."/>
            <person name="Lage O.M."/>
            <person name="Pohl T."/>
            <person name="Merkel B.J."/>
            <person name="Hornburger P."/>
            <person name="Mueller R.-W."/>
            <person name="Bruemmer F."/>
            <person name="Labrenz M."/>
            <person name="Spormann A.M."/>
            <person name="Op den Camp H."/>
            <person name="Overmann J."/>
            <person name="Amann R."/>
            <person name="Jetten M.S.M."/>
            <person name="Mascher T."/>
            <person name="Medema M.H."/>
            <person name="Devos D.P."/>
            <person name="Kaster A.-K."/>
            <person name="Ovreas L."/>
            <person name="Rohde M."/>
            <person name="Galperin M.Y."/>
            <person name="Jogler C."/>
        </authorList>
    </citation>
    <scope>NUCLEOTIDE SEQUENCE [LARGE SCALE GENOMIC DNA]</scope>
    <source>
        <strain evidence="2 3">Q31a</strain>
    </source>
</reference>
<dbReference type="EMBL" id="CP036298">
    <property type="protein sequence ID" value="QDV25045.1"/>
    <property type="molecule type" value="Genomic_DNA"/>
</dbReference>
<dbReference type="RefSeq" id="WP_145079596.1">
    <property type="nucleotide sequence ID" value="NZ_CP036298.1"/>
</dbReference>
<evidence type="ECO:0008006" key="4">
    <source>
        <dbReference type="Google" id="ProtNLM"/>
    </source>
</evidence>
<sequence length="384" mass="43054">MAASQTSSAPSYTSALTTFLSSIEEFAGSLSQLEKEIPADQVPVHGDRWHQQVLAAFEKSQAACREFETTEGITQPQVLEAQKLFRDRTGHWMEQSWIAHRSRTKPSGFAGDYEMLLKLYEEATPACGLGGYIDLCILDLPLARAVRARMASVRSFLLTELGRRDGDAPVRILDIASGPCREFLQWPAARSQRVEVVALDNDPQAIDYVSQHVKPQLPDSTTMSMNRYNALRTRSAENTIRHFGKFDVIYSVGLCDYLTDEHLVGLLHGWGETLNEQGVLYIAFKDTEQYDQTPYQWHLDWFFYQRTLQDVLRLYEQAGFNVHAMDTVRDATQIIVNFVARKVPGAIVRLDSAEAQPRRRRAPGTAGTKVQSSTASSEGATEAS</sequence>
<dbReference type="OrthoDB" id="9811915at2"/>
<evidence type="ECO:0000313" key="3">
    <source>
        <dbReference type="Proteomes" id="UP000318017"/>
    </source>
</evidence>
<dbReference type="Proteomes" id="UP000318017">
    <property type="component" value="Chromosome"/>
</dbReference>
<accession>A0A518G8W7</accession>
<dbReference type="SUPFAM" id="SSF53335">
    <property type="entry name" value="S-adenosyl-L-methionine-dependent methyltransferases"/>
    <property type="match status" value="1"/>
</dbReference>
<keyword evidence="3" id="KW-1185">Reference proteome</keyword>
<dbReference type="CDD" id="cd02440">
    <property type="entry name" value="AdoMet_MTases"/>
    <property type="match status" value="1"/>
</dbReference>
<evidence type="ECO:0000313" key="2">
    <source>
        <dbReference type="EMBL" id="QDV25045.1"/>
    </source>
</evidence>
<feature type="region of interest" description="Disordered" evidence="1">
    <location>
        <begin position="354"/>
        <end position="384"/>
    </location>
</feature>
<dbReference type="AlphaFoldDB" id="A0A518G8W7"/>
<name>A0A518G8W7_9BACT</name>
<feature type="compositionally biased region" description="Low complexity" evidence="1">
    <location>
        <begin position="372"/>
        <end position="384"/>
    </location>
</feature>
<proteinExistence type="predicted"/>
<dbReference type="InterPro" id="IPR029063">
    <property type="entry name" value="SAM-dependent_MTases_sf"/>
</dbReference>